<evidence type="ECO:0000313" key="2">
    <source>
        <dbReference type="Proteomes" id="UP001597438"/>
    </source>
</evidence>
<protein>
    <recommendedName>
        <fullName evidence="3">D-glucuronyl C5-epimerase C-terminal domain-containing protein</fullName>
    </recommendedName>
</protein>
<dbReference type="EMBL" id="JBHUOJ010000015">
    <property type="protein sequence ID" value="MFD2833095.1"/>
    <property type="molecule type" value="Genomic_DNA"/>
</dbReference>
<organism evidence="1 2">
    <name type="scientific">Christiangramia antarctica</name>
    <dbReference type="NCBI Taxonomy" id="2058158"/>
    <lineage>
        <taxon>Bacteria</taxon>
        <taxon>Pseudomonadati</taxon>
        <taxon>Bacteroidota</taxon>
        <taxon>Flavobacteriia</taxon>
        <taxon>Flavobacteriales</taxon>
        <taxon>Flavobacteriaceae</taxon>
        <taxon>Christiangramia</taxon>
    </lineage>
</organism>
<keyword evidence="2" id="KW-1185">Reference proteome</keyword>
<proteinExistence type="predicted"/>
<gene>
    <name evidence="1" type="ORF">ACFSYS_07315</name>
</gene>
<dbReference type="InterPro" id="IPR036026">
    <property type="entry name" value="Seven-hairpin_glycosidases"/>
</dbReference>
<evidence type="ECO:0008006" key="3">
    <source>
        <dbReference type="Google" id="ProtNLM"/>
    </source>
</evidence>
<dbReference type="Proteomes" id="UP001597438">
    <property type="component" value="Unassembled WGS sequence"/>
</dbReference>
<comment type="caution">
    <text evidence="1">The sequence shown here is derived from an EMBL/GenBank/DDBJ whole genome shotgun (WGS) entry which is preliminary data.</text>
</comment>
<dbReference type="SUPFAM" id="SSF48225">
    <property type="entry name" value="Seven-hairpin glycosidases"/>
    <property type="match status" value="1"/>
</dbReference>
<reference evidence="2" key="1">
    <citation type="journal article" date="2019" name="Int. J. Syst. Evol. Microbiol.">
        <title>The Global Catalogue of Microorganisms (GCM) 10K type strain sequencing project: providing services to taxonomists for standard genome sequencing and annotation.</title>
        <authorList>
            <consortium name="The Broad Institute Genomics Platform"/>
            <consortium name="The Broad Institute Genome Sequencing Center for Infectious Disease"/>
            <person name="Wu L."/>
            <person name="Ma J."/>
        </authorList>
    </citation>
    <scope>NUCLEOTIDE SEQUENCE [LARGE SCALE GENOMIC DNA]</scope>
    <source>
        <strain evidence="2">KCTC 52925</strain>
    </source>
</reference>
<dbReference type="RefSeq" id="WP_251740442.1">
    <property type="nucleotide sequence ID" value="NZ_JBHUOJ010000015.1"/>
</dbReference>
<sequence>MINNKLLVFLLLIICVFIMSCNSLPNREEVSLQEIALKESTIPVHPGTPGKSPFWNGYAKRFIYAPSFNFDKIEGAGYYLYELESEVNSKKYSFKNATPHATLSPIWTSIPVGFFNIKVKGFTPGGNNLGLAGSGRYYHAAPFAGVYHKPVLPYDKSAEKALEKLMEKEYVEYWITHQKPDPNYLYYRYPTKMFGALIVGAVTYARLKPNTAEAEKARELAVIVADHLIKISNPEGSPLEYFPPTYHGYEGYDAQFNKSSENHMNYDNTMIPYAADAGNAYLDLYDYTKEDKYFEAAIKIAHTFKKTQLENGSWYLYVNKKTGKPTAPNIAIPTSMIKYFNRLSQDYDVKDLNGATQEALKWVMANPVNTFNWQGQFEDVKASKPYQNQSREQACELAIYLFKNHTNISLAEELVRFAEDQFVIWEQPMDIEIELMEQNSSKLGYQSKNWITPCVQEQYEWWMPVSRSAGIMIDTYWEAYNETGKEIYLAKAKSIANSFTVVQEIHQGEYPTYFTKYDMGFWLNNTIYPAKVMMDFNDHLGNLKNLDR</sequence>
<evidence type="ECO:0000313" key="1">
    <source>
        <dbReference type="EMBL" id="MFD2833095.1"/>
    </source>
</evidence>
<dbReference type="InterPro" id="IPR008928">
    <property type="entry name" value="6-hairpin_glycosidase_sf"/>
</dbReference>
<dbReference type="SUPFAM" id="SSF48208">
    <property type="entry name" value="Six-hairpin glycosidases"/>
    <property type="match status" value="1"/>
</dbReference>
<name>A0ABW5X499_9FLAO</name>
<accession>A0ABW5X499</accession>
<dbReference type="PROSITE" id="PS51257">
    <property type="entry name" value="PROKAR_LIPOPROTEIN"/>
    <property type="match status" value="1"/>
</dbReference>